<keyword evidence="4 6" id="KW-1133">Transmembrane helix</keyword>
<comment type="subcellular location">
    <subcellularLocation>
        <location evidence="1">Cell membrane</location>
        <topology evidence="1">Multi-pass membrane protein</topology>
    </subcellularLocation>
</comment>
<evidence type="ECO:0000256" key="3">
    <source>
        <dbReference type="ARBA" id="ARBA00022692"/>
    </source>
</evidence>
<sequence>MAARRNSWILCAVIFFGLGCGAYFSLPARLTVEQTGLAVILLLSGLWISRRWILPFFGILLMTGFCSGLLIASIHLEMAPSGLLTKTLYMTEIEGDITLLEPRGGRMRMTVAPIRIAGLEDRAFDWKVRLSLPGGDGLAVGDRIVAKARLFPLRAASVPGDPDFSRGLYLDGIGATGFVFGHQYRVVTAAGAGFLQPLSERIEYLRLAIMEEIDRVLAWPESGIAKALIVGERGDVGEETADDLRKSGLAHLLAISGLHMGLLSGTVFFFLRFGLAAIPAIALRFPIKKWAAIGAMVSAVIYLGLSGASVPTQRAFITLTIVWAALLLDRRAISLRLVAIAALVVLILRPDAVLGPSFQLSFAAVSVLVAFYDGPGRRWFEASGDRSWAFRLWLFFAGLVVTGLLVTAVTAPIIGFHFGRISMIGIVSNLIAIPVMAFWVMPLIVATLVLMPFGAGALPLWLMKPGLTLLIETASLAADQAWGLWHVEQFSAVFAIGIMMAIAWWLVWRGNATARLAVIPLCVAMMAQILYRPPDILVSGDQESWAIRDREQNRLILPEGISDFQQSVWMARFGIADHDADQIIDKCDAAVCSASVGGQRVIVANDFANPFYACRHADMIISLKRDMPRDICARDVTVIDDDMLWWQGGVSVSVRPGAAPVIETVRATSGTWPWIIIGGRVIK</sequence>
<reference evidence="9 10" key="1">
    <citation type="submission" date="2015-12" db="EMBL/GenBank/DDBJ databases">
        <title>Genome sequence of Thalassospira lucentensis MCCC 1A02072.</title>
        <authorList>
            <person name="Lu L."/>
            <person name="Lai Q."/>
            <person name="Shao Z."/>
            <person name="Qian P."/>
        </authorList>
    </citation>
    <scope>NUCLEOTIDE SEQUENCE [LARGE SCALE GENOMIC DNA]</scope>
    <source>
        <strain evidence="9 10">MCCC 1A02072</strain>
    </source>
</reference>
<feature type="transmembrane region" description="Helical" evidence="6">
    <location>
        <begin position="32"/>
        <end position="49"/>
    </location>
</feature>
<evidence type="ECO:0000256" key="1">
    <source>
        <dbReference type="ARBA" id="ARBA00004651"/>
    </source>
</evidence>
<accession>A0A154L9N7</accession>
<name>A0A154L9N7_9PROT</name>
<feature type="domain" description="ComEC/Rec2-related protein" evidence="7">
    <location>
        <begin position="228"/>
        <end position="509"/>
    </location>
</feature>
<keyword evidence="2" id="KW-1003">Cell membrane</keyword>
<dbReference type="Pfam" id="PF13567">
    <property type="entry name" value="DUF4131"/>
    <property type="match status" value="1"/>
</dbReference>
<gene>
    <name evidence="9" type="ORF">AUP42_10720</name>
</gene>
<dbReference type="InterPro" id="IPR004477">
    <property type="entry name" value="ComEC_N"/>
</dbReference>
<dbReference type="OrthoDB" id="9790149at2"/>
<dbReference type="PROSITE" id="PS51257">
    <property type="entry name" value="PROKAR_LIPOPROTEIN"/>
    <property type="match status" value="1"/>
</dbReference>
<keyword evidence="5 6" id="KW-0472">Membrane</keyword>
<evidence type="ECO:0000256" key="4">
    <source>
        <dbReference type="ARBA" id="ARBA00022989"/>
    </source>
</evidence>
<dbReference type="AlphaFoldDB" id="A0A154L9N7"/>
<protein>
    <submittedName>
        <fullName evidence="9">Competence protein ComEC</fullName>
    </submittedName>
</protein>
<feature type="domain" description="DUF4131" evidence="8">
    <location>
        <begin position="37"/>
        <end position="181"/>
    </location>
</feature>
<evidence type="ECO:0000259" key="7">
    <source>
        <dbReference type="Pfam" id="PF03772"/>
    </source>
</evidence>
<evidence type="ECO:0000256" key="6">
    <source>
        <dbReference type="SAM" id="Phobius"/>
    </source>
</evidence>
<proteinExistence type="predicted"/>
<dbReference type="EMBL" id="LPVY01000003">
    <property type="protein sequence ID" value="KZB67945.1"/>
    <property type="molecule type" value="Genomic_DNA"/>
</dbReference>
<feature type="transmembrane region" description="Helical" evidence="6">
    <location>
        <begin position="353"/>
        <end position="372"/>
    </location>
</feature>
<dbReference type="PANTHER" id="PTHR30619">
    <property type="entry name" value="DNA INTERNALIZATION/COMPETENCE PROTEIN COMEC/REC2"/>
    <property type="match status" value="1"/>
</dbReference>
<feature type="transmembrane region" description="Helical" evidence="6">
    <location>
        <begin position="316"/>
        <end position="346"/>
    </location>
</feature>
<feature type="transmembrane region" description="Helical" evidence="6">
    <location>
        <begin position="392"/>
        <end position="418"/>
    </location>
</feature>
<feature type="transmembrane region" description="Helical" evidence="6">
    <location>
        <begin position="514"/>
        <end position="531"/>
    </location>
</feature>
<feature type="transmembrane region" description="Helical" evidence="6">
    <location>
        <begin position="290"/>
        <end position="310"/>
    </location>
</feature>
<feature type="transmembrane region" description="Helical" evidence="6">
    <location>
        <begin position="490"/>
        <end position="507"/>
    </location>
</feature>
<evidence type="ECO:0000313" key="10">
    <source>
        <dbReference type="Proteomes" id="UP000076335"/>
    </source>
</evidence>
<dbReference type="InterPro" id="IPR025405">
    <property type="entry name" value="DUF4131"/>
</dbReference>
<keyword evidence="3 6" id="KW-0812">Transmembrane</keyword>
<dbReference type="InterPro" id="IPR052159">
    <property type="entry name" value="Competence_DNA_uptake"/>
</dbReference>
<organism evidence="9 10">
    <name type="scientific">Thalassospira lucentensis</name>
    <dbReference type="NCBI Taxonomy" id="168935"/>
    <lineage>
        <taxon>Bacteria</taxon>
        <taxon>Pseudomonadati</taxon>
        <taxon>Pseudomonadota</taxon>
        <taxon>Alphaproteobacteria</taxon>
        <taxon>Rhodospirillales</taxon>
        <taxon>Thalassospiraceae</taxon>
        <taxon>Thalassospira</taxon>
    </lineage>
</organism>
<feature type="transmembrane region" description="Helical" evidence="6">
    <location>
        <begin position="252"/>
        <end position="278"/>
    </location>
</feature>
<dbReference type="Pfam" id="PF03772">
    <property type="entry name" value="Competence"/>
    <property type="match status" value="1"/>
</dbReference>
<evidence type="ECO:0000259" key="8">
    <source>
        <dbReference type="Pfam" id="PF13567"/>
    </source>
</evidence>
<dbReference type="Proteomes" id="UP000076335">
    <property type="component" value="Unassembled WGS sequence"/>
</dbReference>
<evidence type="ECO:0000313" key="9">
    <source>
        <dbReference type="EMBL" id="KZB67945.1"/>
    </source>
</evidence>
<evidence type="ECO:0000256" key="2">
    <source>
        <dbReference type="ARBA" id="ARBA00022475"/>
    </source>
</evidence>
<feature type="transmembrane region" description="Helical" evidence="6">
    <location>
        <begin position="430"/>
        <end position="455"/>
    </location>
</feature>
<dbReference type="GO" id="GO:0005886">
    <property type="term" value="C:plasma membrane"/>
    <property type="evidence" value="ECO:0007669"/>
    <property type="project" value="UniProtKB-SubCell"/>
</dbReference>
<feature type="transmembrane region" description="Helical" evidence="6">
    <location>
        <begin position="7"/>
        <end position="26"/>
    </location>
</feature>
<dbReference type="NCBIfam" id="TIGR00360">
    <property type="entry name" value="ComEC_N-term"/>
    <property type="match status" value="1"/>
</dbReference>
<dbReference type="PANTHER" id="PTHR30619:SF1">
    <property type="entry name" value="RECOMBINATION PROTEIN 2"/>
    <property type="match status" value="1"/>
</dbReference>
<evidence type="ECO:0000256" key="5">
    <source>
        <dbReference type="ARBA" id="ARBA00023136"/>
    </source>
</evidence>
<feature type="transmembrane region" description="Helical" evidence="6">
    <location>
        <begin position="56"/>
        <end position="76"/>
    </location>
</feature>
<comment type="caution">
    <text evidence="9">The sequence shown here is derived from an EMBL/GenBank/DDBJ whole genome shotgun (WGS) entry which is preliminary data.</text>
</comment>